<evidence type="ECO:0000256" key="1">
    <source>
        <dbReference type="ARBA" id="ARBA00001971"/>
    </source>
</evidence>
<keyword evidence="5 9" id="KW-0479">Metal-binding</keyword>
<dbReference type="AlphaFoldDB" id="A0AAW2DGY4"/>
<dbReference type="CDD" id="cd11043">
    <property type="entry name" value="CYP90-like"/>
    <property type="match status" value="1"/>
</dbReference>
<keyword evidence="9 10" id="KW-0349">Heme</keyword>
<name>A0AAW2DGY4_9ROSI</name>
<comment type="cofactor">
    <cofactor evidence="1 9">
        <name>heme</name>
        <dbReference type="ChEBI" id="CHEBI:30413"/>
    </cofactor>
</comment>
<dbReference type="GO" id="GO:0016705">
    <property type="term" value="F:oxidoreductase activity, acting on paired donors, with incorporation or reduction of molecular oxygen"/>
    <property type="evidence" value="ECO:0007669"/>
    <property type="project" value="InterPro"/>
</dbReference>
<dbReference type="InterPro" id="IPR017972">
    <property type="entry name" value="Cyt_P450_CS"/>
</dbReference>
<dbReference type="Pfam" id="PF00067">
    <property type="entry name" value="p450"/>
    <property type="match status" value="1"/>
</dbReference>
<dbReference type="SUPFAM" id="SSF48264">
    <property type="entry name" value="Cytochrome P450"/>
    <property type="match status" value="1"/>
</dbReference>
<keyword evidence="4 11" id="KW-0812">Transmembrane</keyword>
<evidence type="ECO:0000313" key="13">
    <source>
        <dbReference type="Proteomes" id="UP001459277"/>
    </source>
</evidence>
<evidence type="ECO:0000256" key="8">
    <source>
        <dbReference type="ARBA" id="ARBA00023004"/>
    </source>
</evidence>
<keyword evidence="10" id="KW-0503">Monooxygenase</keyword>
<dbReference type="GO" id="GO:0004497">
    <property type="term" value="F:monooxygenase activity"/>
    <property type="evidence" value="ECO:0007669"/>
    <property type="project" value="UniProtKB-KW"/>
</dbReference>
<dbReference type="GO" id="GO:0016020">
    <property type="term" value="C:membrane"/>
    <property type="evidence" value="ECO:0007669"/>
    <property type="project" value="UniProtKB-SubCell"/>
</dbReference>
<keyword evidence="8 9" id="KW-0408">Iron</keyword>
<evidence type="ECO:0000256" key="5">
    <source>
        <dbReference type="ARBA" id="ARBA00022723"/>
    </source>
</evidence>
<reference evidence="12 13" key="1">
    <citation type="submission" date="2024-01" db="EMBL/GenBank/DDBJ databases">
        <title>A telomere-to-telomere, gap-free genome of sweet tea (Lithocarpus litseifolius).</title>
        <authorList>
            <person name="Zhou J."/>
        </authorList>
    </citation>
    <scope>NUCLEOTIDE SEQUENCE [LARGE SCALE GENOMIC DNA]</scope>
    <source>
        <strain evidence="12">Zhou-2022a</strain>
        <tissue evidence="12">Leaf</tissue>
    </source>
</reference>
<sequence>MDFFQIMPHLVVFTISFSLIFLIYKRKSTSAKLPPGKKGWPIIGETLEFAGIGPKGTPEMFIKDRMRKYSRDLFKTSMFMENMVVCCGASGNKFLFLNENKCVVSWWPRSVDKVALSPESIENYVPEDSIKVRRAIVQYLKPEALQYFIPIMDSMAKEHLEADWSPNKQVKVFPLTMKYTFSLACRLFLSVTDPNHVARLSDIFALVVDGLLSVPVNIPGTAYNRAIKAGHVIRQEFLQVIKQRKKELSENTKEVSRDFLTNTLLALNEDGRFMDDMLIATNIMALIIGGHETTTTTLTFVMKYLAEYPHIYSEVFKEQMEIARSKGPNDLLNWDDIKKMKYSWNVACETLRLAPPLAGTFRKAIDDCTYAGFTIPKGWKILWSPYSTHKNPEYFPDPEKFDPSRFEGNGPVPYTYAPFGGGPRICPGREYARMKILVFIHNVVTRFKWEKVIPDEKIHYKPAPHPAEGLPVYLKPHNHKY</sequence>
<evidence type="ECO:0000313" key="12">
    <source>
        <dbReference type="EMBL" id="KAL0009394.1"/>
    </source>
</evidence>
<evidence type="ECO:0000256" key="10">
    <source>
        <dbReference type="RuleBase" id="RU000461"/>
    </source>
</evidence>
<dbReference type="PROSITE" id="PS00086">
    <property type="entry name" value="CYTOCHROME_P450"/>
    <property type="match status" value="1"/>
</dbReference>
<dbReference type="InterPro" id="IPR036396">
    <property type="entry name" value="Cyt_P450_sf"/>
</dbReference>
<dbReference type="PANTHER" id="PTHR24286:SF53">
    <property type="entry name" value="BETA-AMYRIN 28-OXIDASE-LIKE"/>
    <property type="match status" value="1"/>
</dbReference>
<keyword evidence="13" id="KW-1185">Reference proteome</keyword>
<evidence type="ECO:0000256" key="6">
    <source>
        <dbReference type="ARBA" id="ARBA00022989"/>
    </source>
</evidence>
<dbReference type="Proteomes" id="UP001459277">
    <property type="component" value="Unassembled WGS sequence"/>
</dbReference>
<feature type="binding site" description="axial binding residue" evidence="9">
    <location>
        <position position="426"/>
    </location>
    <ligand>
        <name>heme</name>
        <dbReference type="ChEBI" id="CHEBI:30413"/>
    </ligand>
    <ligandPart>
        <name>Fe</name>
        <dbReference type="ChEBI" id="CHEBI:18248"/>
    </ligandPart>
</feature>
<evidence type="ECO:0000256" key="3">
    <source>
        <dbReference type="ARBA" id="ARBA00010617"/>
    </source>
</evidence>
<protein>
    <recommendedName>
        <fullName evidence="14">Cytochrome P450</fullName>
    </recommendedName>
</protein>
<dbReference type="InterPro" id="IPR002401">
    <property type="entry name" value="Cyt_P450_E_grp-I"/>
</dbReference>
<keyword evidence="11" id="KW-0472">Membrane</keyword>
<proteinExistence type="inferred from homology"/>
<evidence type="ECO:0000256" key="9">
    <source>
        <dbReference type="PIRSR" id="PIRSR602401-1"/>
    </source>
</evidence>
<dbReference type="GO" id="GO:0005506">
    <property type="term" value="F:iron ion binding"/>
    <property type="evidence" value="ECO:0007669"/>
    <property type="project" value="InterPro"/>
</dbReference>
<gene>
    <name evidence="12" type="ORF">SO802_010896</name>
</gene>
<keyword evidence="6 11" id="KW-1133">Transmembrane helix</keyword>
<dbReference type="GO" id="GO:0016125">
    <property type="term" value="P:sterol metabolic process"/>
    <property type="evidence" value="ECO:0007669"/>
    <property type="project" value="TreeGrafter"/>
</dbReference>
<keyword evidence="7 10" id="KW-0560">Oxidoreductase</keyword>
<evidence type="ECO:0000256" key="11">
    <source>
        <dbReference type="SAM" id="Phobius"/>
    </source>
</evidence>
<dbReference type="FunFam" id="1.10.630.10:FF:000022">
    <property type="entry name" value="Taxadiene 5-alpha hydroxylase"/>
    <property type="match status" value="1"/>
</dbReference>
<dbReference type="Gene3D" id="1.10.630.10">
    <property type="entry name" value="Cytochrome P450"/>
    <property type="match status" value="1"/>
</dbReference>
<dbReference type="PRINTS" id="PR00463">
    <property type="entry name" value="EP450I"/>
</dbReference>
<dbReference type="GO" id="GO:0020037">
    <property type="term" value="F:heme binding"/>
    <property type="evidence" value="ECO:0007669"/>
    <property type="project" value="InterPro"/>
</dbReference>
<comment type="caution">
    <text evidence="12">The sequence shown here is derived from an EMBL/GenBank/DDBJ whole genome shotgun (WGS) entry which is preliminary data.</text>
</comment>
<evidence type="ECO:0000256" key="4">
    <source>
        <dbReference type="ARBA" id="ARBA00022692"/>
    </source>
</evidence>
<evidence type="ECO:0000256" key="2">
    <source>
        <dbReference type="ARBA" id="ARBA00004167"/>
    </source>
</evidence>
<dbReference type="PRINTS" id="PR00385">
    <property type="entry name" value="P450"/>
</dbReference>
<evidence type="ECO:0000256" key="7">
    <source>
        <dbReference type="ARBA" id="ARBA00023002"/>
    </source>
</evidence>
<dbReference type="InterPro" id="IPR001128">
    <property type="entry name" value="Cyt_P450"/>
</dbReference>
<dbReference type="EMBL" id="JAZDWU010000003">
    <property type="protein sequence ID" value="KAL0009394.1"/>
    <property type="molecule type" value="Genomic_DNA"/>
</dbReference>
<comment type="similarity">
    <text evidence="3 10">Belongs to the cytochrome P450 family.</text>
</comment>
<dbReference type="PANTHER" id="PTHR24286">
    <property type="entry name" value="CYTOCHROME P450 26"/>
    <property type="match status" value="1"/>
</dbReference>
<comment type="subcellular location">
    <subcellularLocation>
        <location evidence="2">Membrane</location>
        <topology evidence="2">Single-pass membrane protein</topology>
    </subcellularLocation>
</comment>
<accession>A0AAW2DGY4</accession>
<evidence type="ECO:0008006" key="14">
    <source>
        <dbReference type="Google" id="ProtNLM"/>
    </source>
</evidence>
<organism evidence="12 13">
    <name type="scientific">Lithocarpus litseifolius</name>
    <dbReference type="NCBI Taxonomy" id="425828"/>
    <lineage>
        <taxon>Eukaryota</taxon>
        <taxon>Viridiplantae</taxon>
        <taxon>Streptophyta</taxon>
        <taxon>Embryophyta</taxon>
        <taxon>Tracheophyta</taxon>
        <taxon>Spermatophyta</taxon>
        <taxon>Magnoliopsida</taxon>
        <taxon>eudicotyledons</taxon>
        <taxon>Gunneridae</taxon>
        <taxon>Pentapetalae</taxon>
        <taxon>rosids</taxon>
        <taxon>fabids</taxon>
        <taxon>Fagales</taxon>
        <taxon>Fagaceae</taxon>
        <taxon>Lithocarpus</taxon>
    </lineage>
</organism>
<feature type="transmembrane region" description="Helical" evidence="11">
    <location>
        <begin position="6"/>
        <end position="24"/>
    </location>
</feature>